<dbReference type="PANTHER" id="PTHR30595:SF6">
    <property type="entry name" value="SCHLAFEN ALBA-2 DOMAIN-CONTAINING PROTEIN"/>
    <property type="match status" value="1"/>
</dbReference>
<gene>
    <name evidence="2" type="ORF">JK636_13735</name>
</gene>
<organism evidence="2 3">
    <name type="scientific">Clostridium rhizosphaerae</name>
    <dbReference type="NCBI Taxonomy" id="2803861"/>
    <lineage>
        <taxon>Bacteria</taxon>
        <taxon>Bacillati</taxon>
        <taxon>Bacillota</taxon>
        <taxon>Clostridia</taxon>
        <taxon>Eubacteriales</taxon>
        <taxon>Clostridiaceae</taxon>
        <taxon>Clostridium</taxon>
    </lineage>
</organism>
<reference evidence="2 3" key="1">
    <citation type="submission" date="2021-01" db="EMBL/GenBank/DDBJ databases">
        <title>Genome public.</title>
        <authorList>
            <person name="Liu C."/>
            <person name="Sun Q."/>
        </authorList>
    </citation>
    <scope>NUCLEOTIDE SEQUENCE [LARGE SCALE GENOMIC DNA]</scope>
    <source>
        <strain evidence="2 3">YIM B02515</strain>
    </source>
</reference>
<dbReference type="InterPro" id="IPR007421">
    <property type="entry name" value="Schlafen_AlbA_2_dom"/>
</dbReference>
<name>A0ABS1TFS1_9CLOT</name>
<dbReference type="InterPro" id="IPR038475">
    <property type="entry name" value="RecG_C_sf"/>
</dbReference>
<dbReference type="Gene3D" id="3.30.565.60">
    <property type="match status" value="1"/>
</dbReference>
<dbReference type="EMBL" id="JAESWC010000008">
    <property type="protein sequence ID" value="MBL4936818.1"/>
    <property type="molecule type" value="Genomic_DNA"/>
</dbReference>
<accession>A0ABS1TFS1</accession>
<sequence length="382" mass="43837">MDIKRLETLIKKDEGIKLDFKQKLELDMESGKKELAKDVCAIANSKGGRGYIVIGVEDKTKKVVGIEKKNYNEEQIQQIISSRCEPPIPVVYETIDYEEKTVGIITIYDGGQKPYQLRENGAFYIRRGSTTDTMRKQEIASALQESLVLNIELCPIIRSSVECFDTKLVDRYFSFHRIESNKENRNTLMENAGIINFDRDLGKYVGTLGGILVFSKANNVYISHNMIRIINKINREEAQVIIIRGDLLSMLDTCEETLKRLLPVDYPVEAVYEGVKNAVLYRDYTIFNKEIEIVLGHDSISVISPGIFVKGKDISSHNYVKRNMWIYEKLIALDDKNRFVTKERGFSKMKMAFKNIGKVMFINSLSSDFFKVVYPGTDRIKR</sequence>
<dbReference type="InterPro" id="IPR038461">
    <property type="entry name" value="Schlafen_AlbA_2_dom_sf"/>
</dbReference>
<dbReference type="Proteomes" id="UP000632377">
    <property type="component" value="Unassembled WGS sequence"/>
</dbReference>
<dbReference type="PANTHER" id="PTHR30595">
    <property type="entry name" value="GLPR-RELATED TRANSCRIPTIONAL REPRESSOR"/>
    <property type="match status" value="1"/>
</dbReference>
<evidence type="ECO:0000313" key="3">
    <source>
        <dbReference type="Proteomes" id="UP000632377"/>
    </source>
</evidence>
<dbReference type="RefSeq" id="WP_202749570.1">
    <property type="nucleotide sequence ID" value="NZ_JAESWC010000008.1"/>
</dbReference>
<evidence type="ECO:0000259" key="1">
    <source>
        <dbReference type="Pfam" id="PF04326"/>
    </source>
</evidence>
<dbReference type="Gene3D" id="3.30.950.30">
    <property type="entry name" value="Schlafen, AAA domain"/>
    <property type="match status" value="1"/>
</dbReference>
<keyword evidence="3" id="KW-1185">Reference proteome</keyword>
<dbReference type="Pfam" id="PF04326">
    <property type="entry name" value="SLFN_AlbA_2"/>
    <property type="match status" value="1"/>
</dbReference>
<comment type="caution">
    <text evidence="2">The sequence shown here is derived from an EMBL/GenBank/DDBJ whole genome shotgun (WGS) entry which is preliminary data.</text>
</comment>
<evidence type="ECO:0000313" key="2">
    <source>
        <dbReference type="EMBL" id="MBL4936818.1"/>
    </source>
</evidence>
<proteinExistence type="predicted"/>
<protein>
    <submittedName>
        <fullName evidence="2">DNA binding domain-containing protein</fullName>
    </submittedName>
</protein>
<feature type="domain" description="Schlafen AlbA-2" evidence="1">
    <location>
        <begin position="14"/>
        <end position="134"/>
    </location>
</feature>